<gene>
    <name evidence="3" type="ORF">HU772_010120</name>
</gene>
<keyword evidence="1" id="KW-0728">SH3 domain</keyword>
<dbReference type="EMBL" id="CP077095">
    <property type="protein sequence ID" value="QXI40396.1"/>
    <property type="molecule type" value="Genomic_DNA"/>
</dbReference>
<dbReference type="SUPFAM" id="SSF50044">
    <property type="entry name" value="SH3-domain"/>
    <property type="match status" value="2"/>
</dbReference>
<organism evidence="3 4">
    <name type="scientific">Pseudomonas xantholysinigenes</name>
    <dbReference type="NCBI Taxonomy" id="2745490"/>
    <lineage>
        <taxon>Bacteria</taxon>
        <taxon>Pseudomonadati</taxon>
        <taxon>Pseudomonadota</taxon>
        <taxon>Gammaproteobacteria</taxon>
        <taxon>Pseudomonadales</taxon>
        <taxon>Pseudomonadaceae</taxon>
        <taxon>Pseudomonas</taxon>
    </lineage>
</organism>
<name>A0A9E6PZU4_9PSED</name>
<dbReference type="PIRSF" id="PIRSF034961">
    <property type="entry name" value="UCP034961_SH3_2"/>
    <property type="match status" value="1"/>
</dbReference>
<reference evidence="3 4" key="1">
    <citation type="journal article" date="2020" name="Microorganisms">
        <title>Reliable Identification of Environmental Pseudomonas Isolates Using the rpoD Gene.</title>
        <authorList>
            <consortium name="The Broad Institute Genome Sequencing Platform"/>
            <person name="Girard L."/>
            <person name="Lood C."/>
            <person name="Rokni-Zadeh H."/>
            <person name="van Noort V."/>
            <person name="Lavigne R."/>
            <person name="De Mot R."/>
        </authorList>
    </citation>
    <scope>NUCLEOTIDE SEQUENCE [LARGE SCALE GENOMIC DNA]</scope>
    <source>
        <strain evidence="3 4">RW9S1A</strain>
    </source>
</reference>
<sequence>MKYLVVEAHRSEYPAPITFVQGTLLDVGQRYEGQEQWQDWYLCSCPGQISGWVPGQLIERLGVGRGRALADYSAYELDVDPGQQLDGLRWLNGWLWCRRVEGDEQGWVPLAKLRPLA</sequence>
<proteinExistence type="predicted"/>
<reference evidence="3 4" key="2">
    <citation type="journal article" date="2021" name="Microorganisms">
        <title>The Ever-Expanding Pseudomonas Genus: Description of 43 New Species and Partition of the Pseudomonas putida Group.</title>
        <authorList>
            <person name="Girard L."/>
            <person name="Lood C."/>
            <person name="Hofte M."/>
            <person name="Vandamme P."/>
            <person name="Rokni-Zadeh H."/>
            <person name="van Noort V."/>
            <person name="Lavigne R."/>
            <person name="De Mot R."/>
        </authorList>
    </citation>
    <scope>NUCLEOTIDE SEQUENCE [LARGE SCALE GENOMIC DNA]</scope>
    <source>
        <strain evidence="3 4">RW9S1A</strain>
    </source>
</reference>
<dbReference type="InterPro" id="IPR001452">
    <property type="entry name" value="SH3_domain"/>
</dbReference>
<dbReference type="InterPro" id="IPR014593">
    <property type="entry name" value="UCP034961_SH3_2"/>
</dbReference>
<dbReference type="InterPro" id="IPR036028">
    <property type="entry name" value="SH3-like_dom_sf"/>
</dbReference>
<dbReference type="AlphaFoldDB" id="A0A9E6PZU4"/>
<evidence type="ECO:0000259" key="2">
    <source>
        <dbReference type="PROSITE" id="PS50002"/>
    </source>
</evidence>
<dbReference type="Proteomes" id="UP000633418">
    <property type="component" value="Chromosome"/>
</dbReference>
<dbReference type="PROSITE" id="PS50002">
    <property type="entry name" value="SH3"/>
    <property type="match status" value="1"/>
</dbReference>
<dbReference type="RefSeq" id="WP_186661921.1">
    <property type="nucleotide sequence ID" value="NZ_CP077095.1"/>
</dbReference>
<protein>
    <submittedName>
        <fullName evidence="3">Ligand-binding protein SH3</fullName>
    </submittedName>
</protein>
<evidence type="ECO:0000313" key="3">
    <source>
        <dbReference type="EMBL" id="QXI40396.1"/>
    </source>
</evidence>
<evidence type="ECO:0000256" key="1">
    <source>
        <dbReference type="ARBA" id="ARBA00022443"/>
    </source>
</evidence>
<feature type="domain" description="SH3" evidence="2">
    <location>
        <begin position="61"/>
        <end position="117"/>
    </location>
</feature>
<accession>A0A9E6PZU4</accession>
<dbReference type="KEGG" id="pxn:HU772_010120"/>
<keyword evidence="4" id="KW-1185">Reference proteome</keyword>
<evidence type="ECO:0000313" key="4">
    <source>
        <dbReference type="Proteomes" id="UP000633418"/>
    </source>
</evidence>